<reference evidence="8" key="1">
    <citation type="submission" date="2021-02" db="EMBL/GenBank/DDBJ databases">
        <authorList>
            <person name="Nowell W R."/>
        </authorList>
    </citation>
    <scope>NUCLEOTIDE SEQUENCE</scope>
</reference>
<dbReference type="GO" id="GO:0051664">
    <property type="term" value="P:nuclear pore localization"/>
    <property type="evidence" value="ECO:0007669"/>
    <property type="project" value="TreeGrafter"/>
</dbReference>
<organism evidence="8 11">
    <name type="scientific">Didymodactylos carnosus</name>
    <dbReference type="NCBI Taxonomy" id="1234261"/>
    <lineage>
        <taxon>Eukaryota</taxon>
        <taxon>Metazoa</taxon>
        <taxon>Spiralia</taxon>
        <taxon>Gnathifera</taxon>
        <taxon>Rotifera</taxon>
        <taxon>Eurotatoria</taxon>
        <taxon>Bdelloidea</taxon>
        <taxon>Philodinida</taxon>
        <taxon>Philodinidae</taxon>
        <taxon>Didymodactylos</taxon>
    </lineage>
</organism>
<dbReference type="GO" id="GO:0090435">
    <property type="term" value="P:protein localization to nuclear envelope"/>
    <property type="evidence" value="ECO:0007669"/>
    <property type="project" value="TreeGrafter"/>
</dbReference>
<dbReference type="PANTHER" id="PTHR45721">
    <property type="entry name" value="LAMIN DM0-RELATED"/>
    <property type="match status" value="1"/>
</dbReference>
<comment type="caution">
    <text evidence="8">The sequence shown here is derived from an EMBL/GenBank/DDBJ whole genome shotgun (WGS) entry which is preliminary data.</text>
</comment>
<dbReference type="Gene3D" id="1.20.5.170">
    <property type="match status" value="1"/>
</dbReference>
<evidence type="ECO:0000259" key="6">
    <source>
        <dbReference type="SMART" id="SM01391"/>
    </source>
</evidence>
<comment type="similarity">
    <text evidence="3">Belongs to the intermediate filament family.</text>
</comment>
<evidence type="ECO:0000256" key="1">
    <source>
        <dbReference type="ARBA" id="ARBA00022754"/>
    </source>
</evidence>
<dbReference type="OrthoDB" id="10076574at2759"/>
<dbReference type="GO" id="GO:0007097">
    <property type="term" value="P:nuclear migration"/>
    <property type="evidence" value="ECO:0007669"/>
    <property type="project" value="TreeGrafter"/>
</dbReference>
<dbReference type="AlphaFoldDB" id="A0A813QFS8"/>
<dbReference type="GO" id="GO:0006998">
    <property type="term" value="P:nuclear envelope organization"/>
    <property type="evidence" value="ECO:0007669"/>
    <property type="project" value="TreeGrafter"/>
</dbReference>
<dbReference type="Proteomes" id="UP000682733">
    <property type="component" value="Unassembled WGS sequence"/>
</dbReference>
<dbReference type="PROSITE" id="PS00226">
    <property type="entry name" value="IF_ROD_1"/>
    <property type="match status" value="1"/>
</dbReference>
<dbReference type="GO" id="GO:0005200">
    <property type="term" value="F:structural constituent of cytoskeleton"/>
    <property type="evidence" value="ECO:0007669"/>
    <property type="project" value="TreeGrafter"/>
</dbReference>
<gene>
    <name evidence="8" type="ORF">GPM918_LOCUS1717</name>
    <name evidence="7" type="ORF">OVA965_LOCUS64</name>
    <name evidence="10" type="ORF">SRO942_LOCUS1717</name>
    <name evidence="9" type="ORF">TMI583_LOCUS64</name>
</gene>
<protein>
    <recommendedName>
        <fullName evidence="6">IF rod domain-containing protein</fullName>
    </recommendedName>
</protein>
<name>A0A813QFS8_9BILA</name>
<evidence type="ECO:0000313" key="10">
    <source>
        <dbReference type="EMBL" id="CAF3548762.1"/>
    </source>
</evidence>
<dbReference type="Proteomes" id="UP000681722">
    <property type="component" value="Unassembled WGS sequence"/>
</dbReference>
<evidence type="ECO:0000256" key="3">
    <source>
        <dbReference type="RuleBase" id="RU000685"/>
    </source>
</evidence>
<dbReference type="GO" id="GO:0005652">
    <property type="term" value="C:nuclear lamina"/>
    <property type="evidence" value="ECO:0007669"/>
    <property type="project" value="TreeGrafter"/>
</dbReference>
<feature type="domain" description="IF rod" evidence="6">
    <location>
        <begin position="132"/>
        <end position="486"/>
    </location>
</feature>
<dbReference type="EMBL" id="CAJOBA010000003">
    <property type="protein sequence ID" value="CAF3492728.1"/>
    <property type="molecule type" value="Genomic_DNA"/>
</dbReference>
<feature type="coiled-coil region" evidence="4">
    <location>
        <begin position="225"/>
        <end position="280"/>
    </location>
</feature>
<evidence type="ECO:0000256" key="2">
    <source>
        <dbReference type="ARBA" id="ARBA00023054"/>
    </source>
</evidence>
<dbReference type="Pfam" id="PF00038">
    <property type="entry name" value="Filament"/>
    <property type="match status" value="1"/>
</dbReference>
<dbReference type="InterPro" id="IPR039008">
    <property type="entry name" value="IF_rod_dom"/>
</dbReference>
<keyword evidence="11" id="KW-1185">Reference proteome</keyword>
<feature type="region of interest" description="Disordered" evidence="5">
    <location>
        <begin position="106"/>
        <end position="133"/>
    </location>
</feature>
<sequence length="715" mass="82970">MSCWRSCQDKSVAASWIKDNIVGTIFAARSCFLKEILSPEVLDMYDQGYVCVQESYQNRKLIVDAYMEYGLDQYSPYINYYKMAGITSSVTDKNKNVLELRDRDIGRSSQQKSINDTSSSSSSSSSTVQTMNEQAEMQRLNSRFINYLKRLRELELTNDTLTKQLSDVRKSVSMDGSSVILQYDPELTNLRRQLDTLIHDKTLVELRINHFDYDIKRQKAKCDTYETRNDDIYKLEQELKQIKDEYNYLQSKIFNLQQIISKTKQEEEFLNHEIDKLLIEHENEIIARYDLQNEIQTLEESLTFKRALYEHELNALEKLLKQNNLTDDFYRNEFDRATKDLRNEYEQLHYQQISNLKEYYKQKQDELVETVRVMNNSLTTQSQSATSTIKTLETTKESVKMSKNDLSNLLDKNSDLSAKAQSLQEKYDEIKLYNRQQTFEQEKQIDQLRNDIEALATSHDQVMNSKTSMEFEILTYKRLLDNVEKLPLSQTTIIGSSNNQSTIATTTTTTRTITTKMVPVPSKQASSSKFSGKICLRMLPLYAAVAFIDAGSNEYYESRLPKHSCLNECYKHVGNYVLNAVNLTIPEIITFHADGTFNAINSFQDGNQYSTDPGDRPYSNEYNIWKCNGKNGIEAKSLDFAFPSLARPYYRAVEENTYSLKFDHDRFDGKAGYTAYKQNSLSQNQLSVPINGPFEFSVQGYKVFDLCEQKQHKKY</sequence>
<dbReference type="Proteomes" id="UP000663829">
    <property type="component" value="Unassembled WGS sequence"/>
</dbReference>
<dbReference type="GO" id="GO:0005882">
    <property type="term" value="C:intermediate filament"/>
    <property type="evidence" value="ECO:0007669"/>
    <property type="project" value="UniProtKB-KW"/>
</dbReference>
<evidence type="ECO:0000313" key="11">
    <source>
        <dbReference type="Proteomes" id="UP000663829"/>
    </source>
</evidence>
<evidence type="ECO:0000256" key="5">
    <source>
        <dbReference type="SAM" id="MobiDB-lite"/>
    </source>
</evidence>
<feature type="coiled-coil region" evidence="4">
    <location>
        <begin position="137"/>
        <end position="171"/>
    </location>
</feature>
<evidence type="ECO:0000256" key="4">
    <source>
        <dbReference type="SAM" id="Coils"/>
    </source>
</evidence>
<dbReference type="PANTHER" id="PTHR45721:SF12">
    <property type="entry name" value="INTERMEDIATE FILAMENT PROTEIN IFA-1"/>
    <property type="match status" value="1"/>
</dbReference>
<keyword evidence="1 3" id="KW-0403">Intermediate filament</keyword>
<evidence type="ECO:0000313" key="8">
    <source>
        <dbReference type="EMBL" id="CAF0767147.1"/>
    </source>
</evidence>
<dbReference type="SUPFAM" id="SSF64593">
    <property type="entry name" value="Intermediate filament protein, coiled coil region"/>
    <property type="match status" value="2"/>
</dbReference>
<feature type="compositionally biased region" description="Low complexity" evidence="5">
    <location>
        <begin position="108"/>
        <end position="130"/>
    </location>
</feature>
<evidence type="ECO:0000313" key="9">
    <source>
        <dbReference type="EMBL" id="CAF3492728.1"/>
    </source>
</evidence>
<dbReference type="InterPro" id="IPR018039">
    <property type="entry name" value="IF_conserved"/>
</dbReference>
<dbReference type="Gene3D" id="1.20.5.1160">
    <property type="entry name" value="Vasodilator-stimulated phosphoprotein"/>
    <property type="match status" value="1"/>
</dbReference>
<accession>A0A813QFS8</accession>
<keyword evidence="2 4" id="KW-0175">Coiled coil</keyword>
<dbReference type="EMBL" id="CAJNOQ010000169">
    <property type="protein sequence ID" value="CAF0767147.1"/>
    <property type="molecule type" value="Genomic_DNA"/>
</dbReference>
<evidence type="ECO:0000313" key="7">
    <source>
        <dbReference type="EMBL" id="CAF0721339.1"/>
    </source>
</evidence>
<dbReference type="EMBL" id="CAJOBC010000169">
    <property type="protein sequence ID" value="CAF3548762.1"/>
    <property type="molecule type" value="Genomic_DNA"/>
</dbReference>
<dbReference type="EMBL" id="CAJNOK010000003">
    <property type="protein sequence ID" value="CAF0721339.1"/>
    <property type="molecule type" value="Genomic_DNA"/>
</dbReference>
<dbReference type="SMART" id="SM01391">
    <property type="entry name" value="Filament"/>
    <property type="match status" value="1"/>
</dbReference>
<dbReference type="Proteomes" id="UP000677228">
    <property type="component" value="Unassembled WGS sequence"/>
</dbReference>
<dbReference type="GO" id="GO:0031507">
    <property type="term" value="P:heterochromatin formation"/>
    <property type="evidence" value="ECO:0007669"/>
    <property type="project" value="TreeGrafter"/>
</dbReference>
<proteinExistence type="inferred from homology"/>